<reference evidence="5" key="1">
    <citation type="submission" date="2021-07" db="EMBL/GenBank/DDBJ databases">
        <title>Pseudohoeflea marina sp. nov. a polyhydroxyalcanoate-producing bacterium.</title>
        <authorList>
            <person name="Zheng W."/>
            <person name="Yu S."/>
            <person name="Huang Y."/>
        </authorList>
    </citation>
    <scope>NUCLEOTIDE SEQUENCE</scope>
    <source>
        <strain evidence="5">DP4N28-3</strain>
    </source>
</reference>
<dbReference type="SFLD" id="SFLDS00001">
    <property type="entry name" value="Enolase"/>
    <property type="match status" value="1"/>
</dbReference>
<evidence type="ECO:0000313" key="5">
    <source>
        <dbReference type="EMBL" id="MBW3097200.1"/>
    </source>
</evidence>
<dbReference type="Pfam" id="PF13378">
    <property type="entry name" value="MR_MLE_C"/>
    <property type="match status" value="1"/>
</dbReference>
<evidence type="ECO:0000256" key="2">
    <source>
        <dbReference type="ARBA" id="ARBA00022723"/>
    </source>
</evidence>
<dbReference type="PANTHER" id="PTHR13794">
    <property type="entry name" value="ENOLASE SUPERFAMILY, MANDELATE RACEMASE"/>
    <property type="match status" value="1"/>
</dbReference>
<gene>
    <name evidence="5" type="ORF">KY465_07905</name>
</gene>
<dbReference type="Pfam" id="PF02746">
    <property type="entry name" value="MR_MLE_N"/>
    <property type="match status" value="1"/>
</dbReference>
<evidence type="ECO:0000256" key="3">
    <source>
        <dbReference type="ARBA" id="ARBA00022842"/>
    </source>
</evidence>
<dbReference type="InterPro" id="IPR013342">
    <property type="entry name" value="Mandelate_racemase_C"/>
</dbReference>
<comment type="caution">
    <text evidence="5">The sequence shown here is derived from an EMBL/GenBank/DDBJ whole genome shotgun (WGS) entry which is preliminary data.</text>
</comment>
<keyword evidence="6" id="KW-1185">Reference proteome</keyword>
<evidence type="ECO:0000259" key="4">
    <source>
        <dbReference type="SMART" id="SM00922"/>
    </source>
</evidence>
<proteinExistence type="predicted"/>
<accession>A0ABS6WQ61</accession>
<dbReference type="InterPro" id="IPR013341">
    <property type="entry name" value="Mandelate_racemase_N_dom"/>
</dbReference>
<comment type="cofactor">
    <cofactor evidence="1">
        <name>Mg(2+)</name>
        <dbReference type="ChEBI" id="CHEBI:18420"/>
    </cofactor>
</comment>
<dbReference type="PANTHER" id="PTHR13794:SF58">
    <property type="entry name" value="MITOCHONDRIAL ENOLASE SUPERFAMILY MEMBER 1"/>
    <property type="match status" value="1"/>
</dbReference>
<dbReference type="RefSeq" id="WP_219201130.1">
    <property type="nucleotide sequence ID" value="NZ_JAHWQX010000002.1"/>
</dbReference>
<dbReference type="SMART" id="SM00922">
    <property type="entry name" value="MR_MLE"/>
    <property type="match status" value="1"/>
</dbReference>
<feature type="domain" description="Mandelate racemase/muconate lactonizing enzyme C-terminal" evidence="4">
    <location>
        <begin position="154"/>
        <end position="255"/>
    </location>
</feature>
<organism evidence="5 6">
    <name type="scientific">Pseudohoeflea coraliihabitans</name>
    <dbReference type="NCBI Taxonomy" id="2860393"/>
    <lineage>
        <taxon>Bacteria</taxon>
        <taxon>Pseudomonadati</taxon>
        <taxon>Pseudomonadota</taxon>
        <taxon>Alphaproteobacteria</taxon>
        <taxon>Hyphomicrobiales</taxon>
        <taxon>Rhizobiaceae</taxon>
        <taxon>Pseudohoeflea</taxon>
    </lineage>
</organism>
<dbReference type="CDD" id="cd03316">
    <property type="entry name" value="MR_like"/>
    <property type="match status" value="1"/>
</dbReference>
<evidence type="ECO:0000256" key="1">
    <source>
        <dbReference type="ARBA" id="ARBA00001946"/>
    </source>
</evidence>
<dbReference type="EMBL" id="JAHWQX010000002">
    <property type="protein sequence ID" value="MBW3097200.1"/>
    <property type="molecule type" value="Genomic_DNA"/>
</dbReference>
<name>A0ABS6WQ61_9HYPH</name>
<dbReference type="InterPro" id="IPR046945">
    <property type="entry name" value="RHMD-like"/>
</dbReference>
<evidence type="ECO:0000313" key="6">
    <source>
        <dbReference type="Proteomes" id="UP001430804"/>
    </source>
</evidence>
<sequence>MKVSKVEVFPLFVPLSQSIEAPVSIPHADKVQHIVFGGYRATIVRVTTDEGLVGYGECMTRFAPAALKKIIEEIAPVVIGTDPLQPEHTWEIMYATMMNRGHNRGFFIEAISGIDVALWDLRARIYNQPLYMFLGGRQRDKIPSYASSLRMREKSIVLDTAQQFLDAGFRSIKIKLGKNPEGYIQDIRLVEEIRKKVGDDVVLTVDANCAYHEDYKLALRVGRELERLGIYWFEEPISPDNMYGYKYLTDHLDMAIAWGESSFTRFDFANMFSERAVDIVQPNPCRVGGLTEIAKIAHMSQAFHVPYAPHTGSCSALCLAVSLHIATALPNLLTFEVMRSDWSKQDRNPLRHDLLTEPYDAFENGFLHAPRADRPGIGIDINEEILERYSVC</sequence>
<protein>
    <submittedName>
        <fullName evidence="5">Mandelate racemase/muconate lactonizing enzyme family protein</fullName>
    </submittedName>
</protein>
<keyword evidence="3" id="KW-0460">Magnesium</keyword>
<dbReference type="InterPro" id="IPR029065">
    <property type="entry name" value="Enolase_C-like"/>
</dbReference>
<keyword evidence="2" id="KW-0479">Metal-binding</keyword>
<dbReference type="Proteomes" id="UP001430804">
    <property type="component" value="Unassembled WGS sequence"/>
</dbReference>